<proteinExistence type="predicted"/>
<gene>
    <name evidence="1" type="ORF">SHALO_1112</name>
</gene>
<dbReference type="KEGG" id="shal:SHALO_1112"/>
<sequence length="154" mass="16735">MRKGFSLLTAIIFMILIASLSALALSISALSVKQTSDTYLREQAELLLRSSTEYALLAISAHDIATNDNCLNTINAQYIPSTSATAIFDINISMHYIGTGLPVGNAKCQKFSESNISTTDSNVTVIIDTIVSTVTDNNISTEPIRLHRRTIQKP</sequence>
<dbReference type="RefSeq" id="WP_069477731.1">
    <property type="nucleotide sequence ID" value="NZ_CP017111.1"/>
</dbReference>
<protein>
    <recommendedName>
        <fullName evidence="3">Type II secretion system protein</fullName>
    </recommendedName>
</protein>
<reference evidence="2" key="1">
    <citation type="submission" date="2016-08" db="EMBL/GenBank/DDBJ databases">
        <title>Complete genome sequence of the organohalide-respiring Epsilonproteobacterium Sulfurospirillum halorespirans.</title>
        <authorList>
            <person name="Goris T."/>
            <person name="Zimmermann J."/>
            <person name="Schenz B."/>
            <person name="Lemos M."/>
            <person name="Hackermueller J."/>
            <person name="Diekert G."/>
        </authorList>
    </citation>
    <scope>NUCLEOTIDE SEQUENCE [LARGE SCALE GENOMIC DNA]</scope>
    <source>
        <strain>DSM 13726</strain>
        <strain evidence="2">PCE-M2</strain>
    </source>
</reference>
<dbReference type="PATRIC" id="fig|1193502.14.peg.1128"/>
<dbReference type="Proteomes" id="UP000094609">
    <property type="component" value="Chromosome"/>
</dbReference>
<evidence type="ECO:0008006" key="3">
    <source>
        <dbReference type="Google" id="ProtNLM"/>
    </source>
</evidence>
<dbReference type="AlphaFoldDB" id="A0A1D7TIP4"/>
<organism evidence="1 2">
    <name type="scientific">Sulfurospirillum halorespirans DSM 13726</name>
    <dbReference type="NCBI Taxonomy" id="1193502"/>
    <lineage>
        <taxon>Bacteria</taxon>
        <taxon>Pseudomonadati</taxon>
        <taxon>Campylobacterota</taxon>
        <taxon>Epsilonproteobacteria</taxon>
        <taxon>Campylobacterales</taxon>
        <taxon>Sulfurospirillaceae</taxon>
        <taxon>Sulfurospirillum</taxon>
    </lineage>
</organism>
<keyword evidence="2" id="KW-1185">Reference proteome</keyword>
<dbReference type="EMBL" id="CP017111">
    <property type="protein sequence ID" value="AOO64892.1"/>
    <property type="molecule type" value="Genomic_DNA"/>
</dbReference>
<name>A0A1D7TIP4_9BACT</name>
<dbReference type="STRING" id="1193502.SHALO_1112"/>
<accession>A0A1D7TIP4</accession>
<evidence type="ECO:0000313" key="2">
    <source>
        <dbReference type="Proteomes" id="UP000094609"/>
    </source>
</evidence>
<evidence type="ECO:0000313" key="1">
    <source>
        <dbReference type="EMBL" id="AOO64892.1"/>
    </source>
</evidence>